<evidence type="ECO:0000313" key="12">
    <source>
        <dbReference type="Proteomes" id="UP000235220"/>
    </source>
</evidence>
<dbReference type="RefSeq" id="XP_018820489.1">
    <property type="nucleotide sequence ID" value="XM_018964944.2"/>
</dbReference>
<keyword evidence="6" id="KW-0249">Electron transport</keyword>
<evidence type="ECO:0000256" key="1">
    <source>
        <dbReference type="ARBA" id="ARBA00004479"/>
    </source>
</evidence>
<evidence type="ECO:0000256" key="7">
    <source>
        <dbReference type="ARBA" id="ARBA00022989"/>
    </source>
</evidence>
<dbReference type="Proteomes" id="UP000235220">
    <property type="component" value="Chromosome 9"/>
</dbReference>
<dbReference type="InterPro" id="IPR003245">
    <property type="entry name" value="Phytocyanin_dom"/>
</dbReference>
<dbReference type="GO" id="GO:0009055">
    <property type="term" value="F:electron transfer activity"/>
    <property type="evidence" value="ECO:0007669"/>
    <property type="project" value="InterPro"/>
</dbReference>
<evidence type="ECO:0000313" key="13">
    <source>
        <dbReference type="RefSeq" id="XP_018820489.1"/>
    </source>
</evidence>
<keyword evidence="3" id="KW-0812">Transmembrane</keyword>
<keyword evidence="2" id="KW-0813">Transport</keyword>
<evidence type="ECO:0000256" key="5">
    <source>
        <dbReference type="ARBA" id="ARBA00022729"/>
    </source>
</evidence>
<evidence type="ECO:0000256" key="10">
    <source>
        <dbReference type="ARBA" id="ARBA00023157"/>
    </source>
</evidence>
<protein>
    <submittedName>
        <fullName evidence="13">Blue copper protein 1b-like</fullName>
    </submittedName>
</protein>
<evidence type="ECO:0000256" key="4">
    <source>
        <dbReference type="ARBA" id="ARBA00022723"/>
    </source>
</evidence>
<dbReference type="OrthoDB" id="687943at2759"/>
<keyword evidence="4" id="KW-0479">Metal-binding</keyword>
<dbReference type="GO" id="GO:0005886">
    <property type="term" value="C:plasma membrane"/>
    <property type="evidence" value="ECO:0000318"/>
    <property type="project" value="GO_Central"/>
</dbReference>
<dbReference type="GO" id="GO:0009610">
    <property type="term" value="P:response to symbiotic fungus"/>
    <property type="evidence" value="ECO:0007669"/>
    <property type="project" value="UniProtKB-ARBA"/>
</dbReference>
<proteinExistence type="predicted"/>
<sequence>MAASSNYRIIMIFILAIVAILVPSSLATEFVVGDDKGWTINFDYQAWAQGKEFHVGDKLVFKYTENSHNVLKVNGTGFQDCVAPAGTEALTSGNDVITLATPGRKWYICGVSKHCEVGNQKLFITVLPQTLLSPASAPSPTSAAWGCSATAYRGWIVAIFGILMMVMF</sequence>
<evidence type="ECO:0000256" key="9">
    <source>
        <dbReference type="ARBA" id="ARBA00023136"/>
    </source>
</evidence>
<dbReference type="PANTHER" id="PTHR33021">
    <property type="entry name" value="BLUE COPPER PROTEIN"/>
    <property type="match status" value="1"/>
</dbReference>
<keyword evidence="8" id="KW-0186">Copper</keyword>
<dbReference type="PANTHER" id="PTHR33021:SF533">
    <property type="entry name" value="PHYTOCYANIN DOMAIN-CONTAINING PROTEIN"/>
    <property type="match status" value="1"/>
</dbReference>
<dbReference type="STRING" id="51240.A0A2I4EM67"/>
<keyword evidence="10" id="KW-1015">Disulfide bond</keyword>
<keyword evidence="12" id="KW-1185">Reference proteome</keyword>
<evidence type="ECO:0000256" key="6">
    <source>
        <dbReference type="ARBA" id="ARBA00022982"/>
    </source>
</evidence>
<reference evidence="13" key="1">
    <citation type="submission" date="2025-08" db="UniProtKB">
        <authorList>
            <consortium name="RefSeq"/>
        </authorList>
    </citation>
    <scope>IDENTIFICATION</scope>
    <source>
        <tissue evidence="13">Leaves</tissue>
    </source>
</reference>
<dbReference type="SUPFAM" id="SSF49503">
    <property type="entry name" value="Cupredoxins"/>
    <property type="match status" value="1"/>
</dbReference>
<dbReference type="GO" id="GO:0046872">
    <property type="term" value="F:metal ion binding"/>
    <property type="evidence" value="ECO:0007669"/>
    <property type="project" value="UniProtKB-KW"/>
</dbReference>
<evidence type="ECO:0000256" key="2">
    <source>
        <dbReference type="ARBA" id="ARBA00022448"/>
    </source>
</evidence>
<dbReference type="CDD" id="cd04216">
    <property type="entry name" value="Phytocyanin"/>
    <property type="match status" value="1"/>
</dbReference>
<dbReference type="PROSITE" id="PS51485">
    <property type="entry name" value="PHYTOCYANIN"/>
    <property type="match status" value="1"/>
</dbReference>
<dbReference type="Gene3D" id="2.60.40.420">
    <property type="entry name" value="Cupredoxins - blue copper proteins"/>
    <property type="match status" value="1"/>
</dbReference>
<dbReference type="InterPro" id="IPR008972">
    <property type="entry name" value="Cupredoxin"/>
</dbReference>
<evidence type="ECO:0000256" key="11">
    <source>
        <dbReference type="ARBA" id="ARBA00023180"/>
    </source>
</evidence>
<keyword evidence="11" id="KW-0325">Glycoprotein</keyword>
<dbReference type="FunFam" id="2.60.40.420:FF:000067">
    <property type="entry name" value="Cupredoxin superfamily protein"/>
    <property type="match status" value="1"/>
</dbReference>
<dbReference type="AlphaFoldDB" id="A0A2I4EM67"/>
<dbReference type="Pfam" id="PF02298">
    <property type="entry name" value="Cu_bind_like"/>
    <property type="match status" value="1"/>
</dbReference>
<dbReference type="KEGG" id="jre:108990849"/>
<keyword evidence="5" id="KW-0732">Signal</keyword>
<name>A0A2I4EM67_JUGRE</name>
<dbReference type="GeneID" id="108990849"/>
<comment type="subcellular location">
    <subcellularLocation>
        <location evidence="1">Membrane</location>
        <topology evidence="1">Single-pass type I membrane protein</topology>
    </subcellularLocation>
</comment>
<dbReference type="Gramene" id="Jr09_12040_p1">
    <property type="protein sequence ID" value="cds.Jr09_12040_p1"/>
    <property type="gene ID" value="Jr09_12040"/>
</dbReference>
<gene>
    <name evidence="13" type="primary">LOC108990849</name>
</gene>
<keyword evidence="9" id="KW-0472">Membrane</keyword>
<keyword evidence="7" id="KW-1133">Transmembrane helix</keyword>
<accession>A0A2I4EM67</accession>
<dbReference type="InterPro" id="IPR039391">
    <property type="entry name" value="Phytocyanin-like"/>
</dbReference>
<organism evidence="12 13">
    <name type="scientific">Juglans regia</name>
    <name type="common">English walnut</name>
    <dbReference type="NCBI Taxonomy" id="51240"/>
    <lineage>
        <taxon>Eukaryota</taxon>
        <taxon>Viridiplantae</taxon>
        <taxon>Streptophyta</taxon>
        <taxon>Embryophyta</taxon>
        <taxon>Tracheophyta</taxon>
        <taxon>Spermatophyta</taxon>
        <taxon>Magnoliopsida</taxon>
        <taxon>eudicotyledons</taxon>
        <taxon>Gunneridae</taxon>
        <taxon>Pentapetalae</taxon>
        <taxon>rosids</taxon>
        <taxon>fabids</taxon>
        <taxon>Fagales</taxon>
        <taxon>Juglandaceae</taxon>
        <taxon>Juglans</taxon>
    </lineage>
</organism>
<evidence type="ECO:0000256" key="3">
    <source>
        <dbReference type="ARBA" id="ARBA00022692"/>
    </source>
</evidence>
<evidence type="ECO:0000256" key="8">
    <source>
        <dbReference type="ARBA" id="ARBA00023008"/>
    </source>
</evidence>